<evidence type="ECO:0000256" key="6">
    <source>
        <dbReference type="ARBA" id="ARBA00023196"/>
    </source>
</evidence>
<evidence type="ECO:0000313" key="9">
    <source>
        <dbReference type="EMBL" id="GGA95369.1"/>
    </source>
</evidence>
<reference evidence="9" key="2">
    <citation type="submission" date="2020-09" db="EMBL/GenBank/DDBJ databases">
        <authorList>
            <person name="Sun Q."/>
            <person name="Zhou Y."/>
        </authorList>
    </citation>
    <scope>NUCLEOTIDE SEQUENCE</scope>
    <source>
        <strain evidence="9">CGMCC 1.15082</strain>
    </source>
</reference>
<dbReference type="HAMAP" id="MF_01416">
    <property type="entry name" value="ATP_synth_delta_bact"/>
    <property type="match status" value="1"/>
</dbReference>
<dbReference type="NCBIfam" id="NF004406">
    <property type="entry name" value="PRK05758.3-2"/>
    <property type="match status" value="1"/>
</dbReference>
<evidence type="ECO:0000256" key="1">
    <source>
        <dbReference type="ARBA" id="ARBA00004370"/>
    </source>
</evidence>
<name>A0A916SDV3_9HYPH</name>
<sequence>MSVTESSSLISGVARRYAGSLFDLALEANSVAAVEKDLGRFEALLNGSDDLKRLVTSPVFSTEEQEKAIAAVADKAGITGLVGNFLRVVAANRRLFVLPGMIAAFREIAATHRGEISADVTAAHELSAAQQNELKATLKGVAGKDVTINVTVDPSILGGLIVKMGSRQIDTSLRTKLSSLKLALKEVG</sequence>
<accession>A0A916SDV3</accession>
<keyword evidence="2 8" id="KW-0813">Transport</keyword>
<evidence type="ECO:0000256" key="7">
    <source>
        <dbReference type="ARBA" id="ARBA00023310"/>
    </source>
</evidence>
<dbReference type="AlphaFoldDB" id="A0A916SDV3"/>
<dbReference type="PANTHER" id="PTHR11910">
    <property type="entry name" value="ATP SYNTHASE DELTA CHAIN"/>
    <property type="match status" value="1"/>
</dbReference>
<evidence type="ECO:0000256" key="4">
    <source>
        <dbReference type="ARBA" id="ARBA00023065"/>
    </source>
</evidence>
<keyword evidence="4 8" id="KW-0406">Ion transport</keyword>
<dbReference type="InterPro" id="IPR020781">
    <property type="entry name" value="ATPase_OSCP/d_CS"/>
</dbReference>
<keyword evidence="3 8" id="KW-0375">Hydrogen ion transport</keyword>
<keyword evidence="5 8" id="KW-0472">Membrane</keyword>
<dbReference type="SUPFAM" id="SSF47928">
    <property type="entry name" value="N-terminal domain of the delta subunit of the F1F0-ATP synthase"/>
    <property type="match status" value="1"/>
</dbReference>
<dbReference type="PROSITE" id="PS00389">
    <property type="entry name" value="ATPASE_DELTA"/>
    <property type="match status" value="1"/>
</dbReference>
<comment type="function">
    <text evidence="8">F(1)F(0) ATP synthase produces ATP from ADP in the presence of a proton or sodium gradient. F-type ATPases consist of two structural domains, F(1) containing the extramembraneous catalytic core and F(0) containing the membrane proton channel, linked together by a central stalk and a peripheral stalk. During catalysis, ATP synthesis in the catalytic domain of F(1) is coupled via a rotary mechanism of the central stalk subunits to proton translocation.</text>
</comment>
<evidence type="ECO:0000313" key="10">
    <source>
        <dbReference type="Proteomes" id="UP000646478"/>
    </source>
</evidence>
<dbReference type="GO" id="GO:0045259">
    <property type="term" value="C:proton-transporting ATP synthase complex"/>
    <property type="evidence" value="ECO:0007669"/>
    <property type="project" value="UniProtKB-KW"/>
</dbReference>
<dbReference type="EMBL" id="BMHH01000009">
    <property type="protein sequence ID" value="GGA95369.1"/>
    <property type="molecule type" value="Genomic_DNA"/>
</dbReference>
<comment type="caution">
    <text evidence="9">The sequence shown here is derived from an EMBL/GenBank/DDBJ whole genome shotgun (WGS) entry which is preliminary data.</text>
</comment>
<protein>
    <recommendedName>
        <fullName evidence="8">ATP synthase subunit delta</fullName>
    </recommendedName>
    <alternativeName>
        <fullName evidence="8">ATP synthase F(1) sector subunit delta</fullName>
    </alternativeName>
    <alternativeName>
        <fullName evidence="8">F-type ATPase subunit delta</fullName>
        <shortName evidence="8">F-ATPase subunit delta</shortName>
    </alternativeName>
</protein>
<comment type="function">
    <text evidence="8">This protein is part of the stalk that links CF(0) to CF(1). It either transmits conformational changes from CF(0) to CF(1) or is implicated in proton conduction.</text>
</comment>
<gene>
    <name evidence="8 9" type="primary">atpH</name>
    <name evidence="9" type="ORF">GCM10011491_24600</name>
</gene>
<comment type="subcellular location">
    <subcellularLocation>
        <location evidence="8">Cell membrane</location>
        <topology evidence="8">Peripheral membrane protein</topology>
    </subcellularLocation>
    <subcellularLocation>
        <location evidence="1">Membrane</location>
    </subcellularLocation>
</comment>
<dbReference type="GO" id="GO:0046933">
    <property type="term" value="F:proton-transporting ATP synthase activity, rotational mechanism"/>
    <property type="evidence" value="ECO:0007669"/>
    <property type="project" value="UniProtKB-UniRule"/>
</dbReference>
<evidence type="ECO:0000256" key="8">
    <source>
        <dbReference type="HAMAP-Rule" id="MF_01416"/>
    </source>
</evidence>
<dbReference type="Proteomes" id="UP000646478">
    <property type="component" value="Unassembled WGS sequence"/>
</dbReference>
<keyword evidence="6 8" id="KW-0139">CF(1)</keyword>
<dbReference type="PRINTS" id="PR00125">
    <property type="entry name" value="ATPASEDELTA"/>
</dbReference>
<dbReference type="NCBIfam" id="TIGR01145">
    <property type="entry name" value="ATP_synt_delta"/>
    <property type="match status" value="1"/>
</dbReference>
<keyword evidence="10" id="KW-1185">Reference proteome</keyword>
<dbReference type="NCBIfam" id="NF004402">
    <property type="entry name" value="PRK05758.2-2"/>
    <property type="match status" value="1"/>
</dbReference>
<dbReference type="GO" id="GO:0005886">
    <property type="term" value="C:plasma membrane"/>
    <property type="evidence" value="ECO:0007669"/>
    <property type="project" value="UniProtKB-SubCell"/>
</dbReference>
<dbReference type="InterPro" id="IPR000711">
    <property type="entry name" value="ATPase_OSCP/dsu"/>
</dbReference>
<keyword evidence="8" id="KW-1003">Cell membrane</keyword>
<keyword evidence="7 8" id="KW-0066">ATP synthesis</keyword>
<dbReference type="InterPro" id="IPR026015">
    <property type="entry name" value="ATP_synth_OSCP/delta_N_sf"/>
</dbReference>
<organism evidence="9 10">
    <name type="scientific">Brucella endophytica</name>
    <dbReference type="NCBI Taxonomy" id="1963359"/>
    <lineage>
        <taxon>Bacteria</taxon>
        <taxon>Pseudomonadati</taxon>
        <taxon>Pseudomonadota</taxon>
        <taxon>Alphaproteobacteria</taxon>
        <taxon>Hyphomicrobiales</taxon>
        <taxon>Brucellaceae</taxon>
        <taxon>Brucella/Ochrobactrum group</taxon>
        <taxon>Brucella</taxon>
    </lineage>
</organism>
<dbReference type="Gene3D" id="1.10.520.20">
    <property type="entry name" value="N-terminal domain of the delta subunit of the F1F0-ATP synthase"/>
    <property type="match status" value="1"/>
</dbReference>
<evidence type="ECO:0000256" key="5">
    <source>
        <dbReference type="ARBA" id="ARBA00023136"/>
    </source>
</evidence>
<comment type="similarity">
    <text evidence="8">Belongs to the ATPase delta chain family.</text>
</comment>
<dbReference type="Pfam" id="PF00213">
    <property type="entry name" value="OSCP"/>
    <property type="match status" value="1"/>
</dbReference>
<evidence type="ECO:0000256" key="2">
    <source>
        <dbReference type="ARBA" id="ARBA00022448"/>
    </source>
</evidence>
<evidence type="ECO:0000256" key="3">
    <source>
        <dbReference type="ARBA" id="ARBA00022781"/>
    </source>
</evidence>
<proteinExistence type="inferred from homology"/>
<reference evidence="9" key="1">
    <citation type="journal article" date="2014" name="Int. J. Syst. Evol. Microbiol.">
        <title>Complete genome sequence of Corynebacterium casei LMG S-19264T (=DSM 44701T), isolated from a smear-ripened cheese.</title>
        <authorList>
            <consortium name="US DOE Joint Genome Institute (JGI-PGF)"/>
            <person name="Walter F."/>
            <person name="Albersmeier A."/>
            <person name="Kalinowski J."/>
            <person name="Ruckert C."/>
        </authorList>
    </citation>
    <scope>NUCLEOTIDE SEQUENCE</scope>
    <source>
        <strain evidence="9">CGMCC 1.15082</strain>
    </source>
</reference>